<evidence type="ECO:0000256" key="1">
    <source>
        <dbReference type="SAM" id="MobiDB-lite"/>
    </source>
</evidence>
<gene>
    <name evidence="3" type="ORF">D2V04_00790</name>
</gene>
<keyword evidence="2" id="KW-1133">Transmembrane helix</keyword>
<dbReference type="OrthoDB" id="7597031at2"/>
<keyword evidence="2" id="KW-0472">Membrane</keyword>
<feature type="transmembrane region" description="Helical" evidence="2">
    <location>
        <begin position="28"/>
        <end position="45"/>
    </location>
</feature>
<evidence type="ECO:0000313" key="3">
    <source>
        <dbReference type="EMBL" id="RIV81480.1"/>
    </source>
</evidence>
<dbReference type="Proteomes" id="UP000285092">
    <property type="component" value="Unassembled WGS sequence"/>
</dbReference>
<feature type="region of interest" description="Disordered" evidence="1">
    <location>
        <begin position="1036"/>
        <end position="1074"/>
    </location>
</feature>
<evidence type="ECO:0000256" key="2">
    <source>
        <dbReference type="SAM" id="Phobius"/>
    </source>
</evidence>
<dbReference type="Pfam" id="PF11739">
    <property type="entry name" value="YdbH-like"/>
    <property type="match status" value="1"/>
</dbReference>
<keyword evidence="2" id="KW-0812">Transmembrane</keyword>
<name>A0A418NMD1_9SPHN</name>
<keyword evidence="4" id="KW-1185">Reference proteome</keyword>
<proteinExistence type="predicted"/>
<sequence>MALAEDDNTDEVEAEAPRRRTMRWRWRAALALLMLVAAALAAAWLSRERIADDVIAGMLEDYDLTAEYQIESIGPEQQVLRNVVIGDPLLPDLTIERVTVNMRYGFGTPTIGRVVLERPRLFGRLREGELSFGSLDRVLFRDTGEPPGLPDLDLKLVDGRALLETDFGPVGIKAEGVGKLESGFAGVVAATAPRLAGAGCAARGATLYGRVTTRAGEPRFAGPVRLGALACPESGLRLANAWVELDATADADLAGYEGTAKLASGRSALSSLSADGINGTLRATWRDDRLTTRYSLVGRGVAHPQARFAVLTAKGLLRARGAFEQAETDAEIEGNGLRMGDGFAGQLSGLAQAGRDTLLAPLLERFAGALQREARSSRLAGNLRLRKDDEALSLVVPNATLRGGSGATLLALSRVHFSSPAEGASRLTGNFSTGGEGLPQIVGRMERLPGRDAVLRLQMAEYAAGDSRLAIPELVLAQGPGGALGFSGSAIATGALPGGTAQNLVVPLDGAWSSAGGLALWRDCTEFRFDRLELANLALERRGLTLCPRRGAPILAYGDRGLRLAAGAPSLDLAGELAGTPIALRTGAVGFAYPGNLSVRDVVVALGPDREANRFRVSDIQATLGSEISGTFADADVELFAVPLDLRQTAGNWRYAGGVFAIDQGSFVLEDRSEADRFNPMMARGATLTLQNNVIRADALLREPTSEREVTEVAIVHDLSSGAGHADLAVNGLVLDESLQPDMLSPLALGVIANARGTVTGTGRIDWNAQGVTSSGQFSSESLDFAAAFGPVRGASGTIVFSDLINLTTAPGQTLRVGSVNPGIEVTDGEVEFALREGQFLSVAGGTWPFMGGTLTLRPVDLNLGASEQRSYIFEITGLDAATFIQQLELGNISATGTFDGEVPIVFDAEGNGRIQGGRLISRPPGGNLSYVGELTYEDLSPIANYAFDALRSLDYRRMTIDMNGNLSGEIITEVRFEGVSQGEGASENFVTRQIAGLPLEFRINIRAAFAQLLTNLRSLYDPAFVRDPRELGLLSDDGTRLQPQVRPPPEAIRPEDLIPDEPPVQTHESETMP</sequence>
<accession>A0A418NMD1</accession>
<comment type="caution">
    <text evidence="3">The sequence shown here is derived from an EMBL/GenBank/DDBJ whole genome shotgun (WGS) entry which is preliminary data.</text>
</comment>
<reference evidence="3 4" key="1">
    <citation type="submission" date="2018-08" db="EMBL/GenBank/DDBJ databases">
        <title>Altererythrobacter sp.Ery1 and Ery12, the genome sequencing of novel strains in genus Alterythrobacter.</title>
        <authorList>
            <person name="Cheng H."/>
            <person name="Wu Y.-H."/>
            <person name="Fang C."/>
            <person name="Xu X.-W."/>
        </authorList>
    </citation>
    <scope>NUCLEOTIDE SEQUENCE [LARGE SCALE GENOMIC DNA]</scope>
    <source>
        <strain evidence="3 4">Ery1</strain>
    </source>
</reference>
<dbReference type="AlphaFoldDB" id="A0A418NMD1"/>
<evidence type="ECO:0000313" key="4">
    <source>
        <dbReference type="Proteomes" id="UP000285092"/>
    </source>
</evidence>
<dbReference type="RefSeq" id="WP_119511483.1">
    <property type="nucleotide sequence ID" value="NZ_QXFK01000004.1"/>
</dbReference>
<protein>
    <submittedName>
        <fullName evidence="3">Exoprotein</fullName>
    </submittedName>
</protein>
<dbReference type="EMBL" id="QXFK01000004">
    <property type="protein sequence ID" value="RIV81480.1"/>
    <property type="molecule type" value="Genomic_DNA"/>
</dbReference>
<dbReference type="InterPro" id="IPR021730">
    <property type="entry name" value="YdbH"/>
</dbReference>
<organism evidence="3 4">
    <name type="scientific">Pelagerythrobacter aerophilus</name>
    <dbReference type="NCBI Taxonomy" id="2306995"/>
    <lineage>
        <taxon>Bacteria</taxon>
        <taxon>Pseudomonadati</taxon>
        <taxon>Pseudomonadota</taxon>
        <taxon>Alphaproteobacteria</taxon>
        <taxon>Sphingomonadales</taxon>
        <taxon>Erythrobacteraceae</taxon>
        <taxon>Pelagerythrobacter</taxon>
    </lineage>
</organism>